<dbReference type="InterPro" id="IPR008995">
    <property type="entry name" value="Mo/tungstate-bd_C_term_dom"/>
</dbReference>
<dbReference type="Pfam" id="PF17912">
    <property type="entry name" value="OB_MalK"/>
    <property type="match status" value="1"/>
</dbReference>
<dbReference type="SUPFAM" id="SSF52540">
    <property type="entry name" value="P-loop containing nucleoside triphosphate hydrolases"/>
    <property type="match status" value="1"/>
</dbReference>
<keyword evidence="2" id="KW-0813">Transport</keyword>
<keyword evidence="7" id="KW-1185">Reference proteome</keyword>
<dbReference type="SMART" id="SM00382">
    <property type="entry name" value="AAA"/>
    <property type="match status" value="1"/>
</dbReference>
<dbReference type="Gene3D" id="2.40.50.100">
    <property type="match status" value="1"/>
</dbReference>
<proteinExistence type="inferred from homology"/>
<comment type="similarity">
    <text evidence="1">Belongs to the ABC transporter superfamily.</text>
</comment>
<evidence type="ECO:0000259" key="5">
    <source>
        <dbReference type="PROSITE" id="PS50893"/>
    </source>
</evidence>
<dbReference type="InterPro" id="IPR012340">
    <property type="entry name" value="NA-bd_OB-fold"/>
</dbReference>
<evidence type="ECO:0000313" key="7">
    <source>
        <dbReference type="Proteomes" id="UP001523392"/>
    </source>
</evidence>
<dbReference type="PROSITE" id="PS00211">
    <property type="entry name" value="ABC_TRANSPORTER_1"/>
    <property type="match status" value="1"/>
</dbReference>
<comment type="caution">
    <text evidence="6">The sequence shown here is derived from an EMBL/GenBank/DDBJ whole genome shotgun (WGS) entry which is preliminary data.</text>
</comment>
<dbReference type="Pfam" id="PF00005">
    <property type="entry name" value="ABC_tran"/>
    <property type="match status" value="1"/>
</dbReference>
<dbReference type="Gene3D" id="3.40.50.300">
    <property type="entry name" value="P-loop containing nucleotide triphosphate hydrolases"/>
    <property type="match status" value="1"/>
</dbReference>
<dbReference type="InterPro" id="IPR047641">
    <property type="entry name" value="ABC_transpr_MalK/UgpC-like"/>
</dbReference>
<reference evidence="6 7" key="1">
    <citation type="submission" date="2021-12" db="EMBL/GenBank/DDBJ databases">
        <title>Siccirubricoccus leaddurans sp. nov., a high concentration Zn2+ tolerance bacterium.</title>
        <authorList>
            <person name="Cao Y."/>
        </authorList>
    </citation>
    <scope>NUCLEOTIDE SEQUENCE [LARGE SCALE GENOMIC DNA]</scope>
    <source>
        <strain evidence="6 7">KC 17139</strain>
    </source>
</reference>
<dbReference type="InterPro" id="IPR003439">
    <property type="entry name" value="ABC_transporter-like_ATP-bd"/>
</dbReference>
<evidence type="ECO:0000256" key="1">
    <source>
        <dbReference type="ARBA" id="ARBA00005417"/>
    </source>
</evidence>
<evidence type="ECO:0000256" key="4">
    <source>
        <dbReference type="ARBA" id="ARBA00022840"/>
    </source>
</evidence>
<keyword evidence="3" id="KW-0547">Nucleotide-binding</keyword>
<dbReference type="SUPFAM" id="SSF50331">
    <property type="entry name" value="MOP-like"/>
    <property type="match status" value="1"/>
</dbReference>
<dbReference type="PANTHER" id="PTHR43875:SF1">
    <property type="entry name" value="OSMOPROTECTIVE COMPOUNDS UPTAKE ATP-BINDING PROTEIN GGTA"/>
    <property type="match status" value="1"/>
</dbReference>
<evidence type="ECO:0000256" key="3">
    <source>
        <dbReference type="ARBA" id="ARBA00022741"/>
    </source>
</evidence>
<dbReference type="InterPro" id="IPR017871">
    <property type="entry name" value="ABC_transporter-like_CS"/>
</dbReference>
<organism evidence="6 7">
    <name type="scientific">Siccirubricoccus soli</name>
    <dbReference type="NCBI Taxonomy" id="2899147"/>
    <lineage>
        <taxon>Bacteria</taxon>
        <taxon>Pseudomonadati</taxon>
        <taxon>Pseudomonadota</taxon>
        <taxon>Alphaproteobacteria</taxon>
        <taxon>Acetobacterales</taxon>
        <taxon>Roseomonadaceae</taxon>
        <taxon>Siccirubricoccus</taxon>
    </lineage>
</organism>
<protein>
    <submittedName>
        <fullName evidence="6">ABC transporter ATP-binding protein</fullName>
    </submittedName>
</protein>
<dbReference type="Gene3D" id="2.40.50.140">
    <property type="entry name" value="Nucleic acid-binding proteins"/>
    <property type="match status" value="1"/>
</dbReference>
<dbReference type="InterPro" id="IPR003593">
    <property type="entry name" value="AAA+_ATPase"/>
</dbReference>
<accession>A0ABT1CYB6</accession>
<sequence length="385" mass="41322">MASVDLIGIGKRFGTTEVLRDVSLRIADGEFLAILGPSGCGKSTLLRILAGLEGADRGEVRLGDARVDQLPPKARNLAMVFQSYALYPYMTVRQNIALPLEMRRLSALQRLPLLGRLLPGTALRRRAIAEDVAAAAEPLQLTHLLERRPAQLSGGQRQRVALARAMVRHPAAFLMDEPLSNLDTRLRTEARAEIMALRQRLGATILYVTHDQAEAMAMADRVAVMQGGRVLQLAPPQELYDEPASLEVARFVGSPPMNAIPARIGAEGRVEAAGFALPWRSGLVPGTQVTLGVRAEALVPAAQGLPVRVERVERLGAEALMHGALSGSGEMLVARLEAAQIVAHPPGTSLLLMPSRAVLFDAGGDRLPMTRLHDATIPSSEPAYG</sequence>
<keyword evidence="4 6" id="KW-0067">ATP-binding</keyword>
<dbReference type="InterPro" id="IPR027417">
    <property type="entry name" value="P-loop_NTPase"/>
</dbReference>
<dbReference type="RefSeq" id="WP_252951239.1">
    <property type="nucleotide sequence ID" value="NZ_JAFIRR010000005.1"/>
</dbReference>
<dbReference type="EMBL" id="JAFIRR010000005">
    <property type="protein sequence ID" value="MCO6414648.1"/>
    <property type="molecule type" value="Genomic_DNA"/>
</dbReference>
<dbReference type="GO" id="GO:0005524">
    <property type="term" value="F:ATP binding"/>
    <property type="evidence" value="ECO:0007669"/>
    <property type="project" value="UniProtKB-KW"/>
</dbReference>
<dbReference type="PROSITE" id="PS50893">
    <property type="entry name" value="ABC_TRANSPORTER_2"/>
    <property type="match status" value="1"/>
</dbReference>
<evidence type="ECO:0000313" key="6">
    <source>
        <dbReference type="EMBL" id="MCO6414648.1"/>
    </source>
</evidence>
<gene>
    <name evidence="6" type="ORF">JYK14_00435</name>
</gene>
<evidence type="ECO:0000256" key="2">
    <source>
        <dbReference type="ARBA" id="ARBA00022448"/>
    </source>
</evidence>
<dbReference type="InterPro" id="IPR040582">
    <property type="entry name" value="OB_MalK-like"/>
</dbReference>
<name>A0ABT1CYB6_9PROT</name>
<dbReference type="PANTHER" id="PTHR43875">
    <property type="entry name" value="MALTODEXTRIN IMPORT ATP-BINDING PROTEIN MSMX"/>
    <property type="match status" value="1"/>
</dbReference>
<feature type="domain" description="ABC transporter" evidence="5">
    <location>
        <begin position="4"/>
        <end position="252"/>
    </location>
</feature>
<dbReference type="Proteomes" id="UP001523392">
    <property type="component" value="Unassembled WGS sequence"/>
</dbReference>